<feature type="domain" description="Mannose-1-phosphate guanyltransferase C-terminal" evidence="9">
    <location>
        <begin position="275"/>
        <end position="381"/>
    </location>
</feature>
<dbReference type="AlphaFoldDB" id="A0A0G4GUV8"/>
<evidence type="ECO:0000256" key="1">
    <source>
        <dbReference type="ARBA" id="ARBA00004823"/>
    </source>
</evidence>
<evidence type="ECO:0000313" key="10">
    <source>
        <dbReference type="EMBL" id="CEM34405.1"/>
    </source>
</evidence>
<evidence type="ECO:0000256" key="2">
    <source>
        <dbReference type="ARBA" id="ARBA00007274"/>
    </source>
</evidence>
<dbReference type="InterPro" id="IPR029044">
    <property type="entry name" value="Nucleotide-diphossugar_trans"/>
</dbReference>
<dbReference type="GO" id="GO:0004475">
    <property type="term" value="F:mannose-1-phosphate guanylyltransferase (GTP) activity"/>
    <property type="evidence" value="ECO:0007669"/>
    <property type="project" value="UniProtKB-EC"/>
</dbReference>
<dbReference type="InterPro" id="IPR050486">
    <property type="entry name" value="Mannose-1P_guanyltransferase"/>
</dbReference>
<dbReference type="FunFam" id="3.90.550.10:FF:000013">
    <property type="entry name" value="mannose-1-phosphate guanyltransferase beta"/>
    <property type="match status" value="1"/>
</dbReference>
<dbReference type="Pfam" id="PF00483">
    <property type="entry name" value="NTP_transferase"/>
    <property type="match status" value="1"/>
</dbReference>
<feature type="region of interest" description="Disordered" evidence="7">
    <location>
        <begin position="241"/>
        <end position="262"/>
    </location>
</feature>
<dbReference type="GO" id="GO:0009298">
    <property type="term" value="P:GDP-mannose biosynthetic process"/>
    <property type="evidence" value="ECO:0007669"/>
    <property type="project" value="UniProtKB-UniPathway"/>
</dbReference>
<protein>
    <recommendedName>
        <fullName evidence="3">mannose-1-phosphate guanylyltransferase</fullName>
        <ecNumber evidence="3">2.7.7.13</ecNumber>
    </recommendedName>
</protein>
<evidence type="ECO:0000259" key="8">
    <source>
        <dbReference type="Pfam" id="PF00483"/>
    </source>
</evidence>
<keyword evidence="4" id="KW-0808">Transferase</keyword>
<gene>
    <name evidence="10" type="ORF">Cvel_5225</name>
</gene>
<dbReference type="EC" id="2.7.7.13" evidence="3"/>
<sequence length="385" mass="41838">MKALILVGGFGTRLRPLTFTKPKPLVEFCNMPIVEHQVKALADAGVDHIVLAVGFRPEQMLDALKVMEEKYKIKISVSIENEPMGTAGPLRLAKDLIMDPSDSSDSLFVFNSDVICDFPLREMKAFHVQNDAEATIVVTRVKDPSKFGVVVHDASGKVDRFVEKPTEWVGDCINAGLYILKKKVIDRIQPKPTSIERETFPSIAAEGGLFCMTLEGYWADVGQPKDFLAAVKLYLEAETKKGGNSPMSGGSPHVASPLSVTTQCTHPHSDRADFIHPVLIDPTAKVGEGGKIGPNVVIGPNCEVGDGVRLRDTCLLEGAVVGNHSCVTNSIVAWGARIGSWVRVDDNSVIGEGVSVAHEVYLHNTLVLPHKDVKETNREPSKIIM</sequence>
<keyword evidence="5" id="KW-0547">Nucleotide-binding</keyword>
<dbReference type="VEuPathDB" id="CryptoDB:Cvel_5225"/>
<evidence type="ECO:0000259" key="9">
    <source>
        <dbReference type="Pfam" id="PF25087"/>
    </source>
</evidence>
<evidence type="ECO:0000256" key="7">
    <source>
        <dbReference type="SAM" id="MobiDB-lite"/>
    </source>
</evidence>
<dbReference type="CDD" id="cd06425">
    <property type="entry name" value="M1P_guanylylT_B_like_N"/>
    <property type="match status" value="1"/>
</dbReference>
<dbReference type="Gene3D" id="3.90.550.10">
    <property type="entry name" value="Spore Coat Polysaccharide Biosynthesis Protein SpsA, Chain A"/>
    <property type="match status" value="1"/>
</dbReference>
<dbReference type="GO" id="GO:0005525">
    <property type="term" value="F:GTP binding"/>
    <property type="evidence" value="ECO:0007669"/>
    <property type="project" value="UniProtKB-KW"/>
</dbReference>
<comment type="pathway">
    <text evidence="1">Nucleotide-sugar biosynthesis; GDP-alpha-D-mannose biosynthesis; GDP-alpha-D-mannose from alpha-D-mannose 1-phosphate (GTP route): step 1/1.</text>
</comment>
<name>A0A0G4GUV8_9ALVE</name>
<keyword evidence="6" id="KW-0342">GTP-binding</keyword>
<evidence type="ECO:0000256" key="4">
    <source>
        <dbReference type="ARBA" id="ARBA00022679"/>
    </source>
</evidence>
<dbReference type="InterPro" id="IPR045233">
    <property type="entry name" value="GMPPB_N"/>
</dbReference>
<dbReference type="PhylomeDB" id="A0A0G4GUV8"/>
<dbReference type="PANTHER" id="PTHR22572">
    <property type="entry name" value="SUGAR-1-PHOSPHATE GUANYL TRANSFERASE"/>
    <property type="match status" value="1"/>
</dbReference>
<dbReference type="InterPro" id="IPR056729">
    <property type="entry name" value="GMPPB_C"/>
</dbReference>
<evidence type="ECO:0000256" key="3">
    <source>
        <dbReference type="ARBA" id="ARBA00012387"/>
    </source>
</evidence>
<dbReference type="Gene3D" id="2.160.10.10">
    <property type="entry name" value="Hexapeptide repeat proteins"/>
    <property type="match status" value="1"/>
</dbReference>
<accession>A0A0G4GUV8</accession>
<evidence type="ECO:0000256" key="5">
    <source>
        <dbReference type="ARBA" id="ARBA00022741"/>
    </source>
</evidence>
<dbReference type="Pfam" id="PF25087">
    <property type="entry name" value="GMPPB_C"/>
    <property type="match status" value="1"/>
</dbReference>
<reference evidence="10" key="1">
    <citation type="submission" date="2014-11" db="EMBL/GenBank/DDBJ databases">
        <authorList>
            <person name="Otto D Thomas"/>
            <person name="Naeem Raeece"/>
        </authorList>
    </citation>
    <scope>NUCLEOTIDE SEQUENCE</scope>
</reference>
<dbReference type="PROSITE" id="PS00101">
    <property type="entry name" value="HEXAPEP_TRANSFERASES"/>
    <property type="match status" value="1"/>
</dbReference>
<dbReference type="SUPFAM" id="SSF53448">
    <property type="entry name" value="Nucleotide-diphospho-sugar transferases"/>
    <property type="match status" value="1"/>
</dbReference>
<feature type="domain" description="Nucleotidyl transferase" evidence="8">
    <location>
        <begin position="2"/>
        <end position="235"/>
    </location>
</feature>
<dbReference type="InterPro" id="IPR005835">
    <property type="entry name" value="NTP_transferase_dom"/>
</dbReference>
<dbReference type="UniPathway" id="UPA00126">
    <property type="reaction ID" value="UER00930"/>
</dbReference>
<proteinExistence type="inferred from homology"/>
<comment type="similarity">
    <text evidence="2">Belongs to the transferase hexapeptide repeat family.</text>
</comment>
<dbReference type="EMBL" id="CDMZ01001558">
    <property type="protein sequence ID" value="CEM34405.1"/>
    <property type="molecule type" value="Genomic_DNA"/>
</dbReference>
<evidence type="ECO:0000256" key="6">
    <source>
        <dbReference type="ARBA" id="ARBA00023134"/>
    </source>
</evidence>
<dbReference type="InterPro" id="IPR018357">
    <property type="entry name" value="Hexapep_transf_CS"/>
</dbReference>
<organism evidence="10">
    <name type="scientific">Chromera velia CCMP2878</name>
    <dbReference type="NCBI Taxonomy" id="1169474"/>
    <lineage>
        <taxon>Eukaryota</taxon>
        <taxon>Sar</taxon>
        <taxon>Alveolata</taxon>
        <taxon>Colpodellida</taxon>
        <taxon>Chromeraceae</taxon>
        <taxon>Chromera</taxon>
    </lineage>
</organism>